<dbReference type="InterPro" id="IPR001841">
    <property type="entry name" value="Znf_RING"/>
</dbReference>
<evidence type="ECO:0000313" key="9">
    <source>
        <dbReference type="EMBL" id="KAL3867103.1"/>
    </source>
</evidence>
<evidence type="ECO:0000256" key="1">
    <source>
        <dbReference type="ARBA" id="ARBA00022723"/>
    </source>
</evidence>
<dbReference type="Gene3D" id="3.30.160.60">
    <property type="entry name" value="Classic Zinc Finger"/>
    <property type="match status" value="1"/>
</dbReference>
<dbReference type="Pfam" id="PF13445">
    <property type="entry name" value="zf-RING_UBOX"/>
    <property type="match status" value="1"/>
</dbReference>
<evidence type="ECO:0000259" key="7">
    <source>
        <dbReference type="PROSITE" id="PS50089"/>
    </source>
</evidence>
<keyword evidence="10" id="KW-1185">Reference proteome</keyword>
<dbReference type="SMART" id="SM00336">
    <property type="entry name" value="BBOX"/>
    <property type="match status" value="1"/>
</dbReference>
<feature type="region of interest" description="Disordered" evidence="6">
    <location>
        <begin position="1"/>
        <end position="21"/>
    </location>
</feature>
<dbReference type="PANTHER" id="PTHR25462">
    <property type="entry name" value="BONUS, ISOFORM C-RELATED"/>
    <property type="match status" value="1"/>
</dbReference>
<organism evidence="9 10">
    <name type="scientific">Sinanodonta woodiana</name>
    <name type="common">Chinese pond mussel</name>
    <name type="synonym">Anodonta woodiana</name>
    <dbReference type="NCBI Taxonomy" id="1069815"/>
    <lineage>
        <taxon>Eukaryota</taxon>
        <taxon>Metazoa</taxon>
        <taxon>Spiralia</taxon>
        <taxon>Lophotrochozoa</taxon>
        <taxon>Mollusca</taxon>
        <taxon>Bivalvia</taxon>
        <taxon>Autobranchia</taxon>
        <taxon>Heteroconchia</taxon>
        <taxon>Palaeoheterodonta</taxon>
        <taxon>Unionida</taxon>
        <taxon>Unionoidea</taxon>
        <taxon>Unionidae</taxon>
        <taxon>Unioninae</taxon>
        <taxon>Sinanodonta</taxon>
    </lineage>
</organism>
<feature type="coiled-coil region" evidence="5">
    <location>
        <begin position="208"/>
        <end position="300"/>
    </location>
</feature>
<dbReference type="Gene3D" id="1.20.5.300">
    <property type="match status" value="1"/>
</dbReference>
<sequence length="402" mass="45910">MADAKTVDDSGFKPGVMSPTSKQKFRDNTLFSTPLAAVKKNIVLDEGQFEETFLKCYVCRERFNSDQRSARLLPCHHSFCLSCVLGFFKAEAEYRQSLTPELPDMPYAVNIACPICKGAFISSEEGIKQLAIDHRVVQLLDFVGSTEKQTINYCSKHNLLPLNFFCETCIKPVCRDCTVLQHKDVNNHRVFDIHGALQKYTPALDSAMKEMEGELKALTDKRESVEKVVSERNADYEELMTQIRQTFDKLRQALNDRENELVNMAESMAGKEKDTFEENFKQISEKENCLKENIKSLEKAKAAGNVQEMFEVYQSVREYKATPPIIIRELDDGPKTKYSFNGRDDKLLLSRIENFGDVSTQVERSYTSSSYSSSSSSSLSSSSYTSPRYDTNSRFRYRSIRY</sequence>
<keyword evidence="3" id="KW-0862">Zinc</keyword>
<evidence type="ECO:0000259" key="8">
    <source>
        <dbReference type="PROSITE" id="PS50119"/>
    </source>
</evidence>
<dbReference type="EMBL" id="JBJQND010000009">
    <property type="protein sequence ID" value="KAL3867103.1"/>
    <property type="molecule type" value="Genomic_DNA"/>
</dbReference>
<dbReference type="PROSITE" id="PS50089">
    <property type="entry name" value="ZF_RING_2"/>
    <property type="match status" value="1"/>
</dbReference>
<dbReference type="SUPFAM" id="SSF57845">
    <property type="entry name" value="B-box zinc-binding domain"/>
    <property type="match status" value="1"/>
</dbReference>
<dbReference type="InterPro" id="IPR017907">
    <property type="entry name" value="Znf_RING_CS"/>
</dbReference>
<protein>
    <recommendedName>
        <fullName evidence="11">Tripartite motif-containing protein 2</fullName>
    </recommendedName>
</protein>
<feature type="region of interest" description="Disordered" evidence="6">
    <location>
        <begin position="366"/>
        <end position="389"/>
    </location>
</feature>
<comment type="caution">
    <text evidence="9">The sequence shown here is derived from an EMBL/GenBank/DDBJ whole genome shotgun (WGS) entry which is preliminary data.</text>
</comment>
<dbReference type="Gene3D" id="3.30.40.10">
    <property type="entry name" value="Zinc/RING finger domain, C3HC4 (zinc finger)"/>
    <property type="match status" value="1"/>
</dbReference>
<accession>A0ABD3W333</accession>
<dbReference type="InterPro" id="IPR000315">
    <property type="entry name" value="Znf_B-box"/>
</dbReference>
<keyword evidence="2 4" id="KW-0863">Zinc-finger</keyword>
<evidence type="ECO:0000256" key="4">
    <source>
        <dbReference type="PROSITE-ProRule" id="PRU00024"/>
    </source>
</evidence>
<dbReference type="GO" id="GO:0008270">
    <property type="term" value="F:zinc ion binding"/>
    <property type="evidence" value="ECO:0007669"/>
    <property type="project" value="UniProtKB-KW"/>
</dbReference>
<dbReference type="SMART" id="SM00184">
    <property type="entry name" value="RING"/>
    <property type="match status" value="1"/>
</dbReference>
<dbReference type="InterPro" id="IPR013083">
    <property type="entry name" value="Znf_RING/FYVE/PHD"/>
</dbReference>
<keyword evidence="1" id="KW-0479">Metal-binding</keyword>
<evidence type="ECO:0000256" key="6">
    <source>
        <dbReference type="SAM" id="MobiDB-lite"/>
    </source>
</evidence>
<dbReference type="InterPro" id="IPR047153">
    <property type="entry name" value="TRIM45/56/19-like"/>
</dbReference>
<name>A0ABD3W333_SINWO</name>
<feature type="domain" description="B box-type" evidence="8">
    <location>
        <begin position="149"/>
        <end position="193"/>
    </location>
</feature>
<feature type="domain" description="RING-type" evidence="7">
    <location>
        <begin position="56"/>
        <end position="117"/>
    </location>
</feature>
<dbReference type="SUPFAM" id="SSF57850">
    <property type="entry name" value="RING/U-box"/>
    <property type="match status" value="1"/>
</dbReference>
<evidence type="ECO:0000256" key="5">
    <source>
        <dbReference type="SAM" id="Coils"/>
    </source>
</evidence>
<dbReference type="AlphaFoldDB" id="A0ABD3W333"/>
<dbReference type="Proteomes" id="UP001634394">
    <property type="component" value="Unassembled WGS sequence"/>
</dbReference>
<gene>
    <name evidence="9" type="ORF">ACJMK2_044333</name>
</gene>
<feature type="compositionally biased region" description="Basic and acidic residues" evidence="6">
    <location>
        <begin position="1"/>
        <end position="11"/>
    </location>
</feature>
<dbReference type="PROSITE" id="PS50119">
    <property type="entry name" value="ZF_BBOX"/>
    <property type="match status" value="1"/>
</dbReference>
<dbReference type="PROSITE" id="PS00518">
    <property type="entry name" value="ZF_RING_1"/>
    <property type="match status" value="1"/>
</dbReference>
<evidence type="ECO:0000256" key="2">
    <source>
        <dbReference type="ARBA" id="ARBA00022771"/>
    </source>
</evidence>
<evidence type="ECO:0000313" key="10">
    <source>
        <dbReference type="Proteomes" id="UP001634394"/>
    </source>
</evidence>
<feature type="compositionally biased region" description="Low complexity" evidence="6">
    <location>
        <begin position="366"/>
        <end position="386"/>
    </location>
</feature>
<reference evidence="9 10" key="1">
    <citation type="submission" date="2024-11" db="EMBL/GenBank/DDBJ databases">
        <title>Chromosome-level genome assembly of the freshwater bivalve Anodonta woodiana.</title>
        <authorList>
            <person name="Chen X."/>
        </authorList>
    </citation>
    <scope>NUCLEOTIDE SEQUENCE [LARGE SCALE GENOMIC DNA]</scope>
    <source>
        <strain evidence="9">MN2024</strain>
        <tissue evidence="9">Gills</tissue>
    </source>
</reference>
<evidence type="ECO:0008006" key="11">
    <source>
        <dbReference type="Google" id="ProtNLM"/>
    </source>
</evidence>
<dbReference type="PANTHER" id="PTHR25462:SF296">
    <property type="entry name" value="MEIOTIC P26, ISOFORM F"/>
    <property type="match status" value="1"/>
</dbReference>
<proteinExistence type="predicted"/>
<dbReference type="Pfam" id="PF00643">
    <property type="entry name" value="zf-B_box"/>
    <property type="match status" value="1"/>
</dbReference>
<dbReference type="InterPro" id="IPR027370">
    <property type="entry name" value="Znf-RING_euk"/>
</dbReference>
<evidence type="ECO:0000256" key="3">
    <source>
        <dbReference type="ARBA" id="ARBA00022833"/>
    </source>
</evidence>
<keyword evidence="5" id="KW-0175">Coiled coil</keyword>